<gene>
    <name evidence="1" type="ORF">E2C01_097634</name>
</gene>
<evidence type="ECO:0000313" key="1">
    <source>
        <dbReference type="EMBL" id="MPD02078.1"/>
    </source>
</evidence>
<proteinExistence type="predicted"/>
<dbReference type="EMBL" id="VSRR010129819">
    <property type="protein sequence ID" value="MPD02078.1"/>
    <property type="molecule type" value="Genomic_DNA"/>
</dbReference>
<evidence type="ECO:0000313" key="2">
    <source>
        <dbReference type="Proteomes" id="UP000324222"/>
    </source>
</evidence>
<organism evidence="1 2">
    <name type="scientific">Portunus trituberculatus</name>
    <name type="common">Swimming crab</name>
    <name type="synonym">Neptunus trituberculatus</name>
    <dbReference type="NCBI Taxonomy" id="210409"/>
    <lineage>
        <taxon>Eukaryota</taxon>
        <taxon>Metazoa</taxon>
        <taxon>Ecdysozoa</taxon>
        <taxon>Arthropoda</taxon>
        <taxon>Crustacea</taxon>
        <taxon>Multicrustacea</taxon>
        <taxon>Malacostraca</taxon>
        <taxon>Eumalacostraca</taxon>
        <taxon>Eucarida</taxon>
        <taxon>Decapoda</taxon>
        <taxon>Pleocyemata</taxon>
        <taxon>Brachyura</taxon>
        <taxon>Eubrachyura</taxon>
        <taxon>Portunoidea</taxon>
        <taxon>Portunidae</taxon>
        <taxon>Portuninae</taxon>
        <taxon>Portunus</taxon>
    </lineage>
</organism>
<dbReference type="AlphaFoldDB" id="A0A5B7KA52"/>
<reference evidence="1 2" key="1">
    <citation type="submission" date="2019-05" db="EMBL/GenBank/DDBJ databases">
        <title>Another draft genome of Portunus trituberculatus and its Hox gene families provides insights of decapod evolution.</title>
        <authorList>
            <person name="Jeong J.-H."/>
            <person name="Song I."/>
            <person name="Kim S."/>
            <person name="Choi T."/>
            <person name="Kim D."/>
            <person name="Ryu S."/>
            <person name="Kim W."/>
        </authorList>
    </citation>
    <scope>NUCLEOTIDE SEQUENCE [LARGE SCALE GENOMIC DNA]</scope>
    <source>
        <tissue evidence="1">Muscle</tissue>
    </source>
</reference>
<dbReference type="Proteomes" id="UP000324222">
    <property type="component" value="Unassembled WGS sequence"/>
</dbReference>
<sequence>MSNHLLKLRPDSAPGTLFTESIPYVMAGDGEPRCGGAPSGVCEGDRDAGKV</sequence>
<accession>A0A5B7KA52</accession>
<protein>
    <submittedName>
        <fullName evidence="1">Uncharacterized protein</fullName>
    </submittedName>
</protein>
<keyword evidence="2" id="KW-1185">Reference proteome</keyword>
<name>A0A5B7KA52_PORTR</name>
<comment type="caution">
    <text evidence="1">The sequence shown here is derived from an EMBL/GenBank/DDBJ whole genome shotgun (WGS) entry which is preliminary data.</text>
</comment>